<evidence type="ECO:0000259" key="2">
    <source>
        <dbReference type="Pfam" id="PF00646"/>
    </source>
</evidence>
<dbReference type="InterPro" id="IPR036047">
    <property type="entry name" value="F-box-like_dom_sf"/>
</dbReference>
<dbReference type="InterPro" id="IPR001810">
    <property type="entry name" value="F-box_dom"/>
</dbReference>
<dbReference type="EMBL" id="LT934118">
    <property type="protein sequence ID" value="VAI01048.1"/>
    <property type="molecule type" value="Genomic_DNA"/>
</dbReference>
<accession>A0A9R0ST66</accession>
<feature type="domain" description="F-box" evidence="2">
    <location>
        <begin position="9"/>
        <end position="44"/>
    </location>
</feature>
<gene>
    <name evidence="3" type="ORF">TRITD_4Bv1G007180</name>
</gene>
<dbReference type="Pfam" id="PF00646">
    <property type="entry name" value="F-box"/>
    <property type="match status" value="1"/>
</dbReference>
<dbReference type="PANTHER" id="PTHR34591:SF62">
    <property type="entry name" value="F-BOX DOMAIN-CONTAINING PROTEIN"/>
    <property type="match status" value="1"/>
</dbReference>
<sequence length="261" mass="29547">MALLAAHADILACVLGHLAPRSLAVSRSVCKGWRAIVDDYRLLRTDLLPLSLHGIFFMEEFCPDPPKLFANPLTKHRIDDASLGYVKNDGGSFIENHCNGLVLLWNHLVVNPATRQWVRLPPPPPRCTGMEDFNDDVCLVYDPTVSPHYEVLLIPCVSYGLDSTTMFTEESEWPPSAYAIQVFSSRTWRWEERSLVRRGEAAGTIADMEPYRDFVHRYAVYWKGAIYVHCQNDSILRIILSDGSYEVIKSPTGSKIFLVFS</sequence>
<dbReference type="Proteomes" id="UP000324705">
    <property type="component" value="Chromosome 4B"/>
</dbReference>
<name>A0A9R0ST66_TRITD</name>
<dbReference type="Gramene" id="TRITD4Bv1G007180.2">
    <property type="protein sequence ID" value="TRITD4Bv1G007180.2"/>
    <property type="gene ID" value="TRITD4Bv1G007180"/>
</dbReference>
<dbReference type="CDD" id="cd09917">
    <property type="entry name" value="F-box_SF"/>
    <property type="match status" value="1"/>
</dbReference>
<protein>
    <recommendedName>
        <fullName evidence="2">F-box domain-containing protein</fullName>
    </recommendedName>
</protein>
<keyword evidence="1" id="KW-0732">Signal</keyword>
<dbReference type="PANTHER" id="PTHR34591">
    <property type="entry name" value="OS03G0653100 PROTEIN-RELATED"/>
    <property type="match status" value="1"/>
</dbReference>
<reference evidence="3 4" key="1">
    <citation type="submission" date="2017-09" db="EMBL/GenBank/DDBJ databases">
        <authorList>
            <consortium name="International Durum Wheat Genome Sequencing Consortium (IDWGSC)"/>
            <person name="Milanesi L."/>
        </authorList>
    </citation>
    <scope>NUCLEOTIDE SEQUENCE [LARGE SCALE GENOMIC DNA]</scope>
    <source>
        <strain evidence="4">cv. Svevo</strain>
    </source>
</reference>
<evidence type="ECO:0000313" key="3">
    <source>
        <dbReference type="EMBL" id="VAI01048.1"/>
    </source>
</evidence>
<evidence type="ECO:0000313" key="4">
    <source>
        <dbReference type="Proteomes" id="UP000324705"/>
    </source>
</evidence>
<dbReference type="SUPFAM" id="SSF81383">
    <property type="entry name" value="F-box domain"/>
    <property type="match status" value="1"/>
</dbReference>
<proteinExistence type="predicted"/>
<feature type="chain" id="PRO_5040385348" description="F-box domain-containing protein" evidence="1">
    <location>
        <begin position="25"/>
        <end position="261"/>
    </location>
</feature>
<feature type="signal peptide" evidence="1">
    <location>
        <begin position="1"/>
        <end position="24"/>
    </location>
</feature>
<keyword evidence="4" id="KW-1185">Reference proteome</keyword>
<evidence type="ECO:0000256" key="1">
    <source>
        <dbReference type="SAM" id="SignalP"/>
    </source>
</evidence>
<dbReference type="AlphaFoldDB" id="A0A9R0ST66"/>
<organism evidence="3 4">
    <name type="scientific">Triticum turgidum subsp. durum</name>
    <name type="common">Durum wheat</name>
    <name type="synonym">Triticum durum</name>
    <dbReference type="NCBI Taxonomy" id="4567"/>
    <lineage>
        <taxon>Eukaryota</taxon>
        <taxon>Viridiplantae</taxon>
        <taxon>Streptophyta</taxon>
        <taxon>Embryophyta</taxon>
        <taxon>Tracheophyta</taxon>
        <taxon>Spermatophyta</taxon>
        <taxon>Magnoliopsida</taxon>
        <taxon>Liliopsida</taxon>
        <taxon>Poales</taxon>
        <taxon>Poaceae</taxon>
        <taxon>BOP clade</taxon>
        <taxon>Pooideae</taxon>
        <taxon>Triticodae</taxon>
        <taxon>Triticeae</taxon>
        <taxon>Triticinae</taxon>
        <taxon>Triticum</taxon>
    </lineage>
</organism>